<dbReference type="InterPro" id="IPR013785">
    <property type="entry name" value="Aldolase_TIM"/>
</dbReference>
<dbReference type="STRING" id="1423739.FC85_GL001983"/>
<evidence type="ECO:0000256" key="2">
    <source>
        <dbReference type="ARBA" id="ARBA00023002"/>
    </source>
</evidence>
<dbReference type="EMBL" id="AZEY01000108">
    <property type="protein sequence ID" value="KRL62475.1"/>
    <property type="molecule type" value="Genomic_DNA"/>
</dbReference>
<dbReference type="PANTHER" id="PTHR43656">
    <property type="entry name" value="BINDING OXIDOREDUCTASE, PUTATIVE (AFU_ORTHOLOGUE AFUA_2G08260)-RELATED"/>
    <property type="match status" value="1"/>
</dbReference>
<sequence length="352" mass="38723">MGAVHMQLDRILNSYQLTRNFKLKNRIVLAPLNIQSALFDGKVSLNDLDFHSKRSKDVGMDVVGSAYVSESGNTAFGSISAAKDEDIPGLRRLSETIHQNGCKAILQLVHAGRMTNQFVTKGHPVVGPSPIKAEHGVVDTPTELTNDIIKQVIDDFVSATNRAIQAGFDGVELHGANTFLLQQFMSPCSNQRHDQFGGSIMNRVKFPLLVAHEVARAAHTETFHPFVVGYRLSPEEVETGGLTFTDNLVLMSLLKQVGIDYLGLSLRRYNQHSVTNQQLGRFSVAEVVRQVVGELPMIVSGQLNDPAHLREAGGDLFAVGKQLFVKPDWAKTLNKGYSEAELFKLMKLPYSG</sequence>
<comment type="caution">
    <text evidence="4">The sequence shown here is derived from an EMBL/GenBank/DDBJ whole genome shotgun (WGS) entry which is preliminary data.</text>
</comment>
<keyword evidence="1" id="KW-0285">Flavoprotein</keyword>
<evidence type="ECO:0000313" key="4">
    <source>
        <dbReference type="EMBL" id="KRL62475.1"/>
    </source>
</evidence>
<gene>
    <name evidence="4" type="ORF">FC85_GL001983</name>
</gene>
<dbReference type="GO" id="GO:0016491">
    <property type="term" value="F:oxidoreductase activity"/>
    <property type="evidence" value="ECO:0007669"/>
    <property type="project" value="UniProtKB-KW"/>
</dbReference>
<dbReference type="Proteomes" id="UP000052013">
    <property type="component" value="Unassembled WGS sequence"/>
</dbReference>
<dbReference type="AlphaFoldDB" id="A0A0R1SAP2"/>
<dbReference type="PANTHER" id="PTHR43656:SF2">
    <property type="entry name" value="BINDING OXIDOREDUCTASE, PUTATIVE (AFU_ORTHOLOGUE AFUA_2G08260)-RELATED"/>
    <property type="match status" value="1"/>
</dbReference>
<proteinExistence type="predicted"/>
<dbReference type="Pfam" id="PF00724">
    <property type="entry name" value="Oxidored_FMN"/>
    <property type="match status" value="1"/>
</dbReference>
<protein>
    <submittedName>
        <fullName evidence="4">Oxidoreductase, FAD FMN-binding protein</fullName>
    </submittedName>
</protein>
<dbReference type="InterPro" id="IPR001155">
    <property type="entry name" value="OxRdtase_FMN_N"/>
</dbReference>
<evidence type="ECO:0000256" key="1">
    <source>
        <dbReference type="ARBA" id="ARBA00022630"/>
    </source>
</evidence>
<organism evidence="4 5">
    <name type="scientific">Lentilactobacillus diolivorans DSM 14421</name>
    <dbReference type="NCBI Taxonomy" id="1423739"/>
    <lineage>
        <taxon>Bacteria</taxon>
        <taxon>Bacillati</taxon>
        <taxon>Bacillota</taxon>
        <taxon>Bacilli</taxon>
        <taxon>Lactobacillales</taxon>
        <taxon>Lactobacillaceae</taxon>
        <taxon>Lentilactobacillus</taxon>
    </lineage>
</organism>
<dbReference type="PATRIC" id="fig|1423739.3.peg.2068"/>
<keyword evidence="2" id="KW-0560">Oxidoreductase</keyword>
<evidence type="ECO:0000259" key="3">
    <source>
        <dbReference type="Pfam" id="PF00724"/>
    </source>
</evidence>
<dbReference type="SUPFAM" id="SSF51395">
    <property type="entry name" value="FMN-linked oxidoreductases"/>
    <property type="match status" value="1"/>
</dbReference>
<reference evidence="4 5" key="1">
    <citation type="journal article" date="2015" name="Genome Announc.">
        <title>Expanding the biotechnology potential of lactobacilli through comparative genomics of 213 strains and associated genera.</title>
        <authorList>
            <person name="Sun Z."/>
            <person name="Harris H.M."/>
            <person name="McCann A."/>
            <person name="Guo C."/>
            <person name="Argimon S."/>
            <person name="Zhang W."/>
            <person name="Yang X."/>
            <person name="Jeffery I.B."/>
            <person name="Cooney J.C."/>
            <person name="Kagawa T.F."/>
            <person name="Liu W."/>
            <person name="Song Y."/>
            <person name="Salvetti E."/>
            <person name="Wrobel A."/>
            <person name="Rasinkangas P."/>
            <person name="Parkhill J."/>
            <person name="Rea M.C."/>
            <person name="O'Sullivan O."/>
            <person name="Ritari J."/>
            <person name="Douillard F.P."/>
            <person name="Paul Ross R."/>
            <person name="Yang R."/>
            <person name="Briner A.E."/>
            <person name="Felis G.E."/>
            <person name="de Vos W.M."/>
            <person name="Barrangou R."/>
            <person name="Klaenhammer T.R."/>
            <person name="Caufield P.W."/>
            <person name="Cui Y."/>
            <person name="Zhang H."/>
            <person name="O'Toole P.W."/>
        </authorList>
    </citation>
    <scope>NUCLEOTIDE SEQUENCE [LARGE SCALE GENOMIC DNA]</scope>
    <source>
        <strain evidence="4 5">DSM 14421</strain>
    </source>
</reference>
<evidence type="ECO:0000313" key="5">
    <source>
        <dbReference type="Proteomes" id="UP000052013"/>
    </source>
</evidence>
<dbReference type="GO" id="GO:0010181">
    <property type="term" value="F:FMN binding"/>
    <property type="evidence" value="ECO:0007669"/>
    <property type="project" value="InterPro"/>
</dbReference>
<feature type="domain" description="NADH:flavin oxidoreductase/NADH oxidase N-terminal" evidence="3">
    <location>
        <begin position="20"/>
        <end position="337"/>
    </location>
</feature>
<dbReference type="InterPro" id="IPR051799">
    <property type="entry name" value="NADH_flavin_oxidoreductase"/>
</dbReference>
<name>A0A0R1SAP2_9LACO</name>
<dbReference type="Gene3D" id="3.20.20.70">
    <property type="entry name" value="Aldolase class I"/>
    <property type="match status" value="1"/>
</dbReference>
<accession>A0A0R1SAP2</accession>